<feature type="region of interest" description="Disordered" evidence="1">
    <location>
        <begin position="240"/>
        <end position="260"/>
    </location>
</feature>
<gene>
    <name evidence="2" type="ORF">OC846_002310</name>
</gene>
<evidence type="ECO:0000313" key="2">
    <source>
        <dbReference type="EMBL" id="KAK0553913.1"/>
    </source>
</evidence>
<feature type="region of interest" description="Disordered" evidence="1">
    <location>
        <begin position="431"/>
        <end position="462"/>
    </location>
</feature>
<feature type="compositionally biased region" description="Polar residues" evidence="1">
    <location>
        <begin position="908"/>
        <end position="926"/>
    </location>
</feature>
<dbReference type="Proteomes" id="UP001176517">
    <property type="component" value="Unassembled WGS sequence"/>
</dbReference>
<feature type="compositionally biased region" description="Basic and acidic residues" evidence="1">
    <location>
        <begin position="240"/>
        <end position="258"/>
    </location>
</feature>
<feature type="region of interest" description="Disordered" evidence="1">
    <location>
        <begin position="887"/>
        <end position="933"/>
    </location>
</feature>
<reference evidence="2" key="1">
    <citation type="journal article" date="2023" name="PhytoFront">
        <title>Draft Genome Resources of Seven Strains of Tilletia horrida, Causal Agent of Kernel Smut of Rice.</title>
        <authorList>
            <person name="Khanal S."/>
            <person name="Antony Babu S."/>
            <person name="Zhou X.G."/>
        </authorList>
    </citation>
    <scope>NUCLEOTIDE SEQUENCE</scope>
    <source>
        <strain evidence="2">TX6</strain>
    </source>
</reference>
<keyword evidence="3" id="KW-1185">Reference proteome</keyword>
<feature type="region of interest" description="Disordered" evidence="1">
    <location>
        <begin position="492"/>
        <end position="519"/>
    </location>
</feature>
<comment type="caution">
    <text evidence="2">The sequence shown here is derived from an EMBL/GenBank/DDBJ whole genome shotgun (WGS) entry which is preliminary data.</text>
</comment>
<feature type="compositionally biased region" description="Basic residues" evidence="1">
    <location>
        <begin position="500"/>
        <end position="519"/>
    </location>
</feature>
<proteinExistence type="predicted"/>
<protein>
    <submittedName>
        <fullName evidence="2">Uncharacterized protein</fullName>
    </submittedName>
</protein>
<sequence>MSPSSDPAAKRPRRGPGPAPSRRPAPATAAAADDQAIVTPWSLASVLCDHGLTAASLQLESTLGQIQASFKSNIHAVLSSIEGKGRVADRQQGNQRLAAQQDAAVVLFCPSSASSSTLQNLTTSLALALASSSASSPTEQAAYTVLVLLTSADQLAPLLTAWAEQKAAIEAEERGLELQVELDESDEDGKIPFARWSWSAPATTIGSPRAEASAELFQQEEAEPHPLRPSAELDSILRSESKTAWDRESPTHEDERRYGPSASEMAHDEYLSGFQLPYPWHFVAYMLPESLRTGVGHGIRLTYAVAERLGLGGSSDHSFPRGRPHRRPRLGEASTPSRRSDPLLPTDGPSTSPGAASVAPTPAGSRSRARSMAQDVVELGMGMVKGLRIGSTSPSVPWYSLPSLSPDRRWNWSGYPASAAPTSISGVGDHASLLSHPGELSPTFTPSTPAHGLPSKHERDQTETRNWSLGWAGGLSFHISTPWWSNVKAQHRSTSNGKRSAQRFKGKATEKGHHRRNHRRRARIGAVIPILIEAEDGHQRAKESVQAYCEAHDLACRGLVIIPSELEVTRSGKTSVLRFGAREHDRTLSRAQRTEAAIPLARALTPLLQQSGGRIVGLELAEAEGLLALARHRKATRHKPKLPKAGVYRNAVDAQQGLQMLWADFQRETESYAAQLGDEHGRKRGRVAGQWSPHPQEVQQQQQYMLGWEALQTEEFGTLMARFLLSSKSALDRATNPIRKVRVVAGRALDWWERKQGLGRLRLCRIRAAAVLNDSLAGALPAAPTTLGNLIYPDPSQPWPPSLGNLFAEYLRVRAKTVPANKRMIYNFASMQFDPEIYRRQWFKQLQKRQELAQYRKRGESMEQAGAPHDVTTDSGDVRLDDFAQQTAIAGPSELRHRRRPDAEPLESLQQTRRTVSPIPSESAVDSSAPKMGSTAVPMDMEAYPAPAPAPLLAALVRAALADEWVPGRYALGLGARLEMLLPEWVKQISEKLLYTVL</sequence>
<feature type="region of interest" description="Disordered" evidence="1">
    <location>
        <begin position="857"/>
        <end position="876"/>
    </location>
</feature>
<feature type="region of interest" description="Disordered" evidence="1">
    <location>
        <begin position="1"/>
        <end position="32"/>
    </location>
</feature>
<feature type="region of interest" description="Disordered" evidence="1">
    <location>
        <begin position="312"/>
        <end position="371"/>
    </location>
</feature>
<evidence type="ECO:0000256" key="1">
    <source>
        <dbReference type="SAM" id="MobiDB-lite"/>
    </source>
</evidence>
<evidence type="ECO:0000313" key="3">
    <source>
        <dbReference type="Proteomes" id="UP001176517"/>
    </source>
</evidence>
<organism evidence="2 3">
    <name type="scientific">Tilletia horrida</name>
    <dbReference type="NCBI Taxonomy" id="155126"/>
    <lineage>
        <taxon>Eukaryota</taxon>
        <taxon>Fungi</taxon>
        <taxon>Dikarya</taxon>
        <taxon>Basidiomycota</taxon>
        <taxon>Ustilaginomycotina</taxon>
        <taxon>Exobasidiomycetes</taxon>
        <taxon>Tilletiales</taxon>
        <taxon>Tilletiaceae</taxon>
        <taxon>Tilletia</taxon>
    </lineage>
</organism>
<name>A0AAN6GUL8_9BASI</name>
<accession>A0AAN6GUL8</accession>
<dbReference type="EMBL" id="JAPDMZ010000044">
    <property type="protein sequence ID" value="KAK0553913.1"/>
    <property type="molecule type" value="Genomic_DNA"/>
</dbReference>
<dbReference type="AlphaFoldDB" id="A0AAN6GUL8"/>